<dbReference type="Proteomes" id="UP000549617">
    <property type="component" value="Unassembled WGS sequence"/>
</dbReference>
<evidence type="ECO:0000313" key="4">
    <source>
        <dbReference type="Proteomes" id="UP000549617"/>
    </source>
</evidence>
<gene>
    <name evidence="3" type="ORF">FHS49_002512</name>
</gene>
<accession>A0A7W9AJ20</accession>
<dbReference type="AlphaFoldDB" id="A0A7W9AJ20"/>
<feature type="domain" description="Fe/B12 periplasmic-binding" evidence="2">
    <location>
        <begin position="43"/>
        <end position="227"/>
    </location>
</feature>
<dbReference type="Gene3D" id="3.40.50.1980">
    <property type="entry name" value="Nitrogenase molybdenum iron protein domain"/>
    <property type="match status" value="2"/>
</dbReference>
<dbReference type="PANTHER" id="PTHR30535:SF34">
    <property type="entry name" value="MOLYBDATE-BINDING PROTEIN MOLA"/>
    <property type="match status" value="1"/>
</dbReference>
<keyword evidence="1" id="KW-0732">Signal</keyword>
<proteinExistence type="predicted"/>
<reference evidence="3 4" key="1">
    <citation type="submission" date="2020-08" db="EMBL/GenBank/DDBJ databases">
        <title>Genomic Encyclopedia of Type Strains, Phase IV (KMG-IV): sequencing the most valuable type-strain genomes for metagenomic binning, comparative biology and taxonomic classification.</title>
        <authorList>
            <person name="Goeker M."/>
        </authorList>
    </citation>
    <scope>NUCLEOTIDE SEQUENCE [LARGE SCALE GENOMIC DNA]</scope>
    <source>
        <strain evidence="3 4">DSM 25079</strain>
    </source>
</reference>
<name>A0A7W9AJ20_9SPHN</name>
<dbReference type="InterPro" id="IPR050902">
    <property type="entry name" value="ABC_Transporter_SBP"/>
</dbReference>
<sequence>MMKASGVLIAMLAAALPISIGSAARFPGIPAPTAKPLRVMSMNQCTDQLVLALLPPERIASVTWLARDAEGSLMAAEAMRVGVNHGLAEDVLRQKPDLVVAGDFSTPATRGLLKRMGYPIIEVPHASSFEDIRKITRQVAQAVGEKARGEMLLARMDRQLAALADHPRPLLRVAAWDGAGFNASKGSLYNAVLEAARAVNVANTPPASGYGAPDAEVLLAAAPALLVQGQRVFRRPGLRDNLSRHWLVRRYWDGDRTLTIRQAYYVCGTPFVADAALQLQKELRQAAAAVRTPLPFTKGVLQ</sequence>
<dbReference type="InterPro" id="IPR002491">
    <property type="entry name" value="ABC_transptr_periplasmic_BD"/>
</dbReference>
<dbReference type="SUPFAM" id="SSF53807">
    <property type="entry name" value="Helical backbone' metal receptor"/>
    <property type="match status" value="1"/>
</dbReference>
<dbReference type="Pfam" id="PF01497">
    <property type="entry name" value="Peripla_BP_2"/>
    <property type="match status" value="1"/>
</dbReference>
<feature type="chain" id="PRO_5030963146" evidence="1">
    <location>
        <begin position="24"/>
        <end position="302"/>
    </location>
</feature>
<evidence type="ECO:0000259" key="2">
    <source>
        <dbReference type="Pfam" id="PF01497"/>
    </source>
</evidence>
<dbReference type="PANTHER" id="PTHR30535">
    <property type="entry name" value="VITAMIN B12-BINDING PROTEIN"/>
    <property type="match status" value="1"/>
</dbReference>
<comment type="caution">
    <text evidence="3">The sequence shown here is derived from an EMBL/GenBank/DDBJ whole genome shotgun (WGS) entry which is preliminary data.</text>
</comment>
<protein>
    <submittedName>
        <fullName evidence="3">Iron complex transport system substrate-binding protein</fullName>
    </submittedName>
</protein>
<keyword evidence="4" id="KW-1185">Reference proteome</keyword>
<evidence type="ECO:0000313" key="3">
    <source>
        <dbReference type="EMBL" id="MBB5686488.1"/>
    </source>
</evidence>
<organism evidence="3 4">
    <name type="scientific">Sphingobium boeckii</name>
    <dbReference type="NCBI Taxonomy" id="1082345"/>
    <lineage>
        <taxon>Bacteria</taxon>
        <taxon>Pseudomonadati</taxon>
        <taxon>Pseudomonadota</taxon>
        <taxon>Alphaproteobacteria</taxon>
        <taxon>Sphingomonadales</taxon>
        <taxon>Sphingomonadaceae</taxon>
        <taxon>Sphingobium</taxon>
    </lineage>
</organism>
<evidence type="ECO:0000256" key="1">
    <source>
        <dbReference type="SAM" id="SignalP"/>
    </source>
</evidence>
<dbReference type="EMBL" id="JACIJC010000004">
    <property type="protein sequence ID" value="MBB5686488.1"/>
    <property type="molecule type" value="Genomic_DNA"/>
</dbReference>
<feature type="signal peptide" evidence="1">
    <location>
        <begin position="1"/>
        <end position="23"/>
    </location>
</feature>
<dbReference type="GO" id="GO:0071281">
    <property type="term" value="P:cellular response to iron ion"/>
    <property type="evidence" value="ECO:0007669"/>
    <property type="project" value="TreeGrafter"/>
</dbReference>